<evidence type="ECO:0000313" key="3">
    <source>
        <dbReference type="EMBL" id="THF62280.1"/>
    </source>
</evidence>
<dbReference type="PANTHER" id="PTHR30441:SF4">
    <property type="entry name" value="PROTEIN ASMA"/>
    <property type="match status" value="1"/>
</dbReference>
<keyword evidence="4" id="KW-1185">Reference proteome</keyword>
<dbReference type="GO" id="GO:0090313">
    <property type="term" value="P:regulation of protein targeting to membrane"/>
    <property type="evidence" value="ECO:0007669"/>
    <property type="project" value="TreeGrafter"/>
</dbReference>
<dbReference type="Proteomes" id="UP000308430">
    <property type="component" value="Unassembled WGS sequence"/>
</dbReference>
<sequence>MKAIRIGLLAVLVVVLLVGGVAAYLLATFDANRHKDELVRMVREQSGRELRIEGDLGLALFPRLALTAGGLHLSDPDGRTPFAAIEEVELAVRVLPLLRGAVEVERARLIQPVLHYRRTADGRSNFDDLLGAAAGAGSSQEPADKPAGERAGNQGGGREPVFDIQGIELSGARILADDAQAGLQGEIGALDLKLGRLAPGVAAPLTLDSAFALTRPALRGTLALRGDLGVQGGRIALDGLAVDLNLQPAGAAPVVLALRGELAHDSAASATRGAFNGTLDGSRLEGGFQAAGGQPLRFELKLDRLDVDRYAAGTQVSAAARPASENASGEGAPGAPQGRDAADPPVDLSFAAGQPLAGRLEVGELQAAGLRLSMLSAAIQGDGRTLTLAPFSANGYGGRVEGELRIDGEASRVRTRQTYTDIQIGPLLRDLADQDVLEGRGRLQLELDTRGRSVGELKRALAGNAALALRDGAVKGVNIGQILRDGQALLSARRDQSHQFRSVEQTDFSALDASFRIAGGVARNDDLALLSPLLRVGGAGAIDIGQERIDYTLRASVVASAEGQGGAGLDQLRGLTVPVRISGPLASPATQVLWSEVAGEAARRALSERLNERLGGGESGADARPEDALKEELNRRLRGLLR</sequence>
<reference evidence="3 4" key="1">
    <citation type="submission" date="2019-04" db="EMBL/GenBank/DDBJ databases">
        <title>Azoarcus nasutitermitis sp. nov. isolated from termite nest.</title>
        <authorList>
            <person name="Lin S.-Y."/>
            <person name="Hameed A."/>
            <person name="Hsu Y.-H."/>
            <person name="Young C.-C."/>
        </authorList>
    </citation>
    <scope>NUCLEOTIDE SEQUENCE [LARGE SCALE GENOMIC DNA]</scope>
    <source>
        <strain evidence="3 4">CC-YHH838</strain>
    </source>
</reference>
<dbReference type="GO" id="GO:0005886">
    <property type="term" value="C:plasma membrane"/>
    <property type="evidence" value="ECO:0007669"/>
    <property type="project" value="TreeGrafter"/>
</dbReference>
<dbReference type="AlphaFoldDB" id="A0A4S4AR61"/>
<proteinExistence type="predicted"/>
<dbReference type="RefSeq" id="WP_136349702.1">
    <property type="nucleotide sequence ID" value="NZ_SSOC01000007.1"/>
</dbReference>
<evidence type="ECO:0000256" key="1">
    <source>
        <dbReference type="SAM" id="MobiDB-lite"/>
    </source>
</evidence>
<feature type="region of interest" description="Disordered" evidence="1">
    <location>
        <begin position="316"/>
        <end position="347"/>
    </location>
</feature>
<accession>A0A4S4AR61</accession>
<feature type="domain" description="AsmA" evidence="2">
    <location>
        <begin position="294"/>
        <end position="526"/>
    </location>
</feature>
<evidence type="ECO:0000259" key="2">
    <source>
        <dbReference type="Pfam" id="PF05170"/>
    </source>
</evidence>
<organism evidence="3 4">
    <name type="scientific">Pseudothauera nasutitermitis</name>
    <dbReference type="NCBI Taxonomy" id="2565930"/>
    <lineage>
        <taxon>Bacteria</taxon>
        <taxon>Pseudomonadati</taxon>
        <taxon>Pseudomonadota</taxon>
        <taxon>Betaproteobacteria</taxon>
        <taxon>Rhodocyclales</taxon>
        <taxon>Zoogloeaceae</taxon>
        <taxon>Pseudothauera</taxon>
    </lineage>
</organism>
<protein>
    <submittedName>
        <fullName evidence="3">AsmA family protein</fullName>
    </submittedName>
</protein>
<dbReference type="OrthoDB" id="9766390at2"/>
<dbReference type="InterPro" id="IPR052894">
    <property type="entry name" value="AsmA-related"/>
</dbReference>
<comment type="caution">
    <text evidence="3">The sequence shown here is derived from an EMBL/GenBank/DDBJ whole genome shotgun (WGS) entry which is preliminary data.</text>
</comment>
<dbReference type="InterPro" id="IPR007844">
    <property type="entry name" value="AsmA"/>
</dbReference>
<evidence type="ECO:0000313" key="4">
    <source>
        <dbReference type="Proteomes" id="UP000308430"/>
    </source>
</evidence>
<name>A0A4S4AR61_9RHOO</name>
<dbReference type="PANTHER" id="PTHR30441">
    <property type="entry name" value="DUF748 DOMAIN-CONTAINING PROTEIN"/>
    <property type="match status" value="1"/>
</dbReference>
<dbReference type="EMBL" id="SSOC01000007">
    <property type="protein sequence ID" value="THF62280.1"/>
    <property type="molecule type" value="Genomic_DNA"/>
</dbReference>
<feature type="domain" description="AsmA" evidence="2">
    <location>
        <begin position="2"/>
        <end position="196"/>
    </location>
</feature>
<dbReference type="Pfam" id="PF05170">
    <property type="entry name" value="AsmA"/>
    <property type="match status" value="2"/>
</dbReference>
<gene>
    <name evidence="3" type="ORF">E6C76_18295</name>
</gene>
<feature type="region of interest" description="Disordered" evidence="1">
    <location>
        <begin position="131"/>
        <end position="158"/>
    </location>
</feature>